<comment type="similarity">
    <text evidence="2">Belongs to the class-I pyridoxal-phosphate-dependent aminotransferase family.</text>
</comment>
<dbReference type="InterPro" id="IPR015421">
    <property type="entry name" value="PyrdxlP-dep_Trfase_major"/>
</dbReference>
<reference evidence="7 8" key="1">
    <citation type="submission" date="2020-04" db="EMBL/GenBank/DDBJ databases">
        <title>MicrobeNet Type strains.</title>
        <authorList>
            <person name="Nicholson A.C."/>
        </authorList>
    </citation>
    <scope>NUCLEOTIDE SEQUENCE [LARGE SCALE GENOMIC DNA]</scope>
    <source>
        <strain evidence="7 8">ATCC BAA-277</strain>
    </source>
</reference>
<sequence length="416" mass="44821">MSRIPGPLIERRIRPNRLPDTEWLNAYTAAGSPAGEPLMLSLGETWSGTPPELLAALRRAPDTLHGYQLSMYGYPRLRRVLREYVDATQGPLPPAGWEVAVGWTGTRSAMFDFCDRVRAGWAGRGPDALVVAPSWDYAGMLEPLGFRMRYVTAGPATGLVPDPDLVRAAAAAPGLGLVVINAQHNPTGANWDSELIGALVDAALDQGAAVLVDDAYFGLCPEPTSALAILLERLGNRMDQIPWLGVRSLGKQFRCNGWGLGAVVAEPGFLELFVNEIRTRHTYNYSANLQHAMADWLEDGNAVRAYLRSEQERIGSHRRAVARRLSGSLPAGRLIAGPAAPYLLFPVPRTGAAASTRGFLCRCATEAGVLLADAWPMARPGITGDNGYVRMYLGAPLAALNEACDRLENAELLSVA</sequence>
<dbReference type="AlphaFoldDB" id="A0A846YSW7"/>
<keyword evidence="4 7" id="KW-0808">Transferase</keyword>
<gene>
    <name evidence="7" type="ORF">HGB48_06675</name>
</gene>
<keyword evidence="5" id="KW-0663">Pyridoxal phosphate</keyword>
<evidence type="ECO:0000313" key="7">
    <source>
        <dbReference type="EMBL" id="NKZ03429.1"/>
    </source>
</evidence>
<dbReference type="EMBL" id="JAAXPI010000006">
    <property type="protein sequence ID" value="NKZ03429.1"/>
    <property type="molecule type" value="Genomic_DNA"/>
</dbReference>
<dbReference type="SUPFAM" id="SSF53383">
    <property type="entry name" value="PLP-dependent transferases"/>
    <property type="match status" value="1"/>
</dbReference>
<dbReference type="GO" id="GO:0006520">
    <property type="term" value="P:amino acid metabolic process"/>
    <property type="evidence" value="ECO:0007669"/>
    <property type="project" value="InterPro"/>
</dbReference>
<dbReference type="InterPro" id="IPR004839">
    <property type="entry name" value="Aminotransferase_I/II_large"/>
</dbReference>
<comment type="cofactor">
    <cofactor evidence="1">
        <name>pyridoxal 5'-phosphate</name>
        <dbReference type="ChEBI" id="CHEBI:597326"/>
    </cofactor>
</comment>
<dbReference type="PANTHER" id="PTHR46383">
    <property type="entry name" value="ASPARTATE AMINOTRANSFERASE"/>
    <property type="match status" value="1"/>
</dbReference>
<comment type="caution">
    <text evidence="7">The sequence shown here is derived from an EMBL/GenBank/DDBJ whole genome shotgun (WGS) entry which is preliminary data.</text>
</comment>
<dbReference type="RefSeq" id="WP_067636662.1">
    <property type="nucleotide sequence ID" value="NZ_JAAXPI010000006.1"/>
</dbReference>
<organism evidence="7 8">
    <name type="scientific">Actinomadura latina</name>
    <dbReference type="NCBI Taxonomy" id="163603"/>
    <lineage>
        <taxon>Bacteria</taxon>
        <taxon>Bacillati</taxon>
        <taxon>Actinomycetota</taxon>
        <taxon>Actinomycetes</taxon>
        <taxon>Streptosporangiales</taxon>
        <taxon>Thermomonosporaceae</taxon>
        <taxon>Actinomadura</taxon>
    </lineage>
</organism>
<keyword evidence="3 7" id="KW-0032">Aminotransferase</keyword>
<dbReference type="CDD" id="cd00609">
    <property type="entry name" value="AAT_like"/>
    <property type="match status" value="1"/>
</dbReference>
<evidence type="ECO:0000259" key="6">
    <source>
        <dbReference type="Pfam" id="PF00155"/>
    </source>
</evidence>
<evidence type="ECO:0000313" key="8">
    <source>
        <dbReference type="Proteomes" id="UP000579250"/>
    </source>
</evidence>
<accession>A0A846YSW7</accession>
<evidence type="ECO:0000256" key="3">
    <source>
        <dbReference type="ARBA" id="ARBA00022576"/>
    </source>
</evidence>
<evidence type="ECO:0000256" key="4">
    <source>
        <dbReference type="ARBA" id="ARBA00022679"/>
    </source>
</evidence>
<dbReference type="InterPro" id="IPR050596">
    <property type="entry name" value="AspAT/PAT-like"/>
</dbReference>
<protein>
    <submittedName>
        <fullName evidence="7">Pyridoxal phosphate-dependent aminotransferase</fullName>
    </submittedName>
</protein>
<dbReference type="Gene3D" id="3.40.640.10">
    <property type="entry name" value="Type I PLP-dependent aspartate aminotransferase-like (Major domain)"/>
    <property type="match status" value="1"/>
</dbReference>
<feature type="domain" description="Aminotransferase class I/classII large" evidence="6">
    <location>
        <begin position="122"/>
        <end position="350"/>
    </location>
</feature>
<dbReference type="PANTHER" id="PTHR46383:SF1">
    <property type="entry name" value="ASPARTATE AMINOTRANSFERASE"/>
    <property type="match status" value="1"/>
</dbReference>
<evidence type="ECO:0000256" key="5">
    <source>
        <dbReference type="ARBA" id="ARBA00022898"/>
    </source>
</evidence>
<dbReference type="Pfam" id="PF00155">
    <property type="entry name" value="Aminotran_1_2"/>
    <property type="match status" value="1"/>
</dbReference>
<keyword evidence="8" id="KW-1185">Reference proteome</keyword>
<dbReference type="Proteomes" id="UP000579250">
    <property type="component" value="Unassembled WGS sequence"/>
</dbReference>
<dbReference type="GO" id="GO:0030170">
    <property type="term" value="F:pyridoxal phosphate binding"/>
    <property type="evidence" value="ECO:0007669"/>
    <property type="project" value="InterPro"/>
</dbReference>
<evidence type="ECO:0000256" key="1">
    <source>
        <dbReference type="ARBA" id="ARBA00001933"/>
    </source>
</evidence>
<name>A0A846YSW7_9ACTN</name>
<dbReference type="InterPro" id="IPR015424">
    <property type="entry name" value="PyrdxlP-dep_Trfase"/>
</dbReference>
<proteinExistence type="inferred from homology"/>
<evidence type="ECO:0000256" key="2">
    <source>
        <dbReference type="ARBA" id="ARBA00007441"/>
    </source>
</evidence>
<dbReference type="GO" id="GO:0008483">
    <property type="term" value="F:transaminase activity"/>
    <property type="evidence" value="ECO:0007669"/>
    <property type="project" value="UniProtKB-KW"/>
</dbReference>